<protein>
    <submittedName>
        <fullName evidence="1">Uncharacterized protein</fullName>
    </submittedName>
</protein>
<name>A0A397V3H4_9GLOM</name>
<reference evidence="1 2" key="1">
    <citation type="submission" date="2018-06" db="EMBL/GenBank/DDBJ databases">
        <title>Comparative genomics reveals the genomic features of Rhizophagus irregularis, R. cerebriforme, R. diaphanum and Gigaspora rosea, and their symbiotic lifestyle signature.</title>
        <authorList>
            <person name="Morin E."/>
            <person name="San Clemente H."/>
            <person name="Chen E.C.H."/>
            <person name="De La Providencia I."/>
            <person name="Hainaut M."/>
            <person name="Kuo A."/>
            <person name="Kohler A."/>
            <person name="Murat C."/>
            <person name="Tang N."/>
            <person name="Roy S."/>
            <person name="Loubradou J."/>
            <person name="Henrissat B."/>
            <person name="Grigoriev I.V."/>
            <person name="Corradi N."/>
            <person name="Roux C."/>
            <person name="Martin F.M."/>
        </authorList>
    </citation>
    <scope>NUCLEOTIDE SEQUENCE [LARGE SCALE GENOMIC DNA]</scope>
    <source>
        <strain evidence="1 2">DAOM 194757</strain>
    </source>
</reference>
<dbReference type="AlphaFoldDB" id="A0A397V3H4"/>
<evidence type="ECO:0000313" key="2">
    <source>
        <dbReference type="Proteomes" id="UP000266673"/>
    </source>
</evidence>
<keyword evidence="2" id="KW-1185">Reference proteome</keyword>
<proteinExistence type="predicted"/>
<sequence length="128" mass="14873">MPLLNIKSHIISIDDRKTPSTSKSTKLAYTISIKEHLSHVLNNSRLMAKMYFGRGVESQEKSELWHAESNYSDTQIKDALKISRLLSHNELEIYCSCDRSRRGCNELWMIEENYQIIPSNHVLRHVSI</sequence>
<organism evidence="1 2">
    <name type="scientific">Gigaspora rosea</name>
    <dbReference type="NCBI Taxonomy" id="44941"/>
    <lineage>
        <taxon>Eukaryota</taxon>
        <taxon>Fungi</taxon>
        <taxon>Fungi incertae sedis</taxon>
        <taxon>Mucoromycota</taxon>
        <taxon>Glomeromycotina</taxon>
        <taxon>Glomeromycetes</taxon>
        <taxon>Diversisporales</taxon>
        <taxon>Gigasporaceae</taxon>
        <taxon>Gigaspora</taxon>
    </lineage>
</organism>
<dbReference type="Proteomes" id="UP000266673">
    <property type="component" value="Unassembled WGS sequence"/>
</dbReference>
<accession>A0A397V3H4</accession>
<gene>
    <name evidence="1" type="ORF">C2G38_2195041</name>
</gene>
<evidence type="ECO:0000313" key="1">
    <source>
        <dbReference type="EMBL" id="RIB14493.1"/>
    </source>
</evidence>
<comment type="caution">
    <text evidence="1">The sequence shown here is derived from an EMBL/GenBank/DDBJ whole genome shotgun (WGS) entry which is preliminary data.</text>
</comment>
<dbReference type="OrthoDB" id="2435437at2759"/>
<dbReference type="EMBL" id="QKWP01000827">
    <property type="protein sequence ID" value="RIB14493.1"/>
    <property type="molecule type" value="Genomic_DNA"/>
</dbReference>